<dbReference type="Gene3D" id="1.20.58.2050">
    <property type="match status" value="1"/>
</dbReference>
<dbReference type="GO" id="GO:0000811">
    <property type="term" value="C:GINS complex"/>
    <property type="evidence" value="ECO:0007669"/>
    <property type="project" value="TreeGrafter"/>
</dbReference>
<feature type="region of interest" description="Disordered" evidence="1">
    <location>
        <begin position="233"/>
        <end position="270"/>
    </location>
</feature>
<dbReference type="GO" id="GO:1902975">
    <property type="term" value="P:mitotic DNA replication initiation"/>
    <property type="evidence" value="ECO:0007669"/>
    <property type="project" value="TreeGrafter"/>
</dbReference>
<dbReference type="InterPro" id="IPR038437">
    <property type="entry name" value="GINS_Psf3_sf"/>
</dbReference>
<dbReference type="SUPFAM" id="SSF158573">
    <property type="entry name" value="GINS helical bundle-like"/>
    <property type="match status" value="1"/>
</dbReference>
<protein>
    <recommendedName>
        <fullName evidence="3">GINS subunit domain-containing protein</fullName>
    </recommendedName>
</protein>
<evidence type="ECO:0000313" key="2">
    <source>
        <dbReference type="EMBL" id="CAD8904325.1"/>
    </source>
</evidence>
<dbReference type="PANTHER" id="PTHR22768">
    <property type="entry name" value="DNA REPLICATION COMPLEX GINS PROTEIN PSF3"/>
    <property type="match status" value="1"/>
</dbReference>
<sequence>MIYSQRTNASRSRQNSNFWNCLFLNEDVLYDTPRDGSGDVSSDDDGDRLSLPENTTLDSMPLWAIRQWFLLSFVSIPFLPRHFRRKFRERLDAAAALSSIESGGGRGEIFDLRVKGGRYYYSAGVDLVNLVRSQELAMRGRAEAARDNDLVHLRKEAAALKRTILQTYSGERLRRILDRSLGCNQQDTEAFAVRLTEDEKAVFFEGLSATGAYRRWKNNGMRPILNVFRRRDVSTTSAGDERPSEAEAEAADRGGATSEKELGSKRQKLI</sequence>
<dbReference type="AlphaFoldDB" id="A0A7S1C125"/>
<proteinExistence type="predicted"/>
<dbReference type="InterPro" id="IPR010492">
    <property type="entry name" value="GINS_Psf3"/>
</dbReference>
<evidence type="ECO:0000256" key="1">
    <source>
        <dbReference type="SAM" id="MobiDB-lite"/>
    </source>
</evidence>
<dbReference type="InterPro" id="IPR036224">
    <property type="entry name" value="GINS_bundle-like_dom_sf"/>
</dbReference>
<evidence type="ECO:0008006" key="3">
    <source>
        <dbReference type="Google" id="ProtNLM"/>
    </source>
</evidence>
<name>A0A7S1C125_9STRA</name>
<organism evidence="2">
    <name type="scientific">Corethron hystrix</name>
    <dbReference type="NCBI Taxonomy" id="216773"/>
    <lineage>
        <taxon>Eukaryota</taxon>
        <taxon>Sar</taxon>
        <taxon>Stramenopiles</taxon>
        <taxon>Ochrophyta</taxon>
        <taxon>Bacillariophyta</taxon>
        <taxon>Coscinodiscophyceae</taxon>
        <taxon>Corethrophycidae</taxon>
        <taxon>Corethrales</taxon>
        <taxon>Corethraceae</taxon>
        <taxon>Corethron</taxon>
    </lineage>
</organism>
<dbReference type="PANTHER" id="PTHR22768:SF0">
    <property type="entry name" value="DNA REPLICATION COMPLEX GINS PROTEIN PSF3"/>
    <property type="match status" value="1"/>
</dbReference>
<reference evidence="2" key="1">
    <citation type="submission" date="2021-01" db="EMBL/GenBank/DDBJ databases">
        <authorList>
            <person name="Corre E."/>
            <person name="Pelletier E."/>
            <person name="Niang G."/>
            <person name="Scheremetjew M."/>
            <person name="Finn R."/>
            <person name="Kale V."/>
            <person name="Holt S."/>
            <person name="Cochrane G."/>
            <person name="Meng A."/>
            <person name="Brown T."/>
            <person name="Cohen L."/>
        </authorList>
    </citation>
    <scope>NUCLEOTIDE SEQUENCE</scope>
    <source>
        <strain evidence="2">308</strain>
    </source>
</reference>
<feature type="compositionally biased region" description="Basic and acidic residues" evidence="1">
    <location>
        <begin position="233"/>
        <end position="245"/>
    </location>
</feature>
<dbReference type="EMBL" id="HBFR01043099">
    <property type="protein sequence ID" value="CAD8904325.1"/>
    <property type="molecule type" value="Transcribed_RNA"/>
</dbReference>
<gene>
    <name evidence="2" type="ORF">CHYS00102_LOCUS31545</name>
</gene>
<accession>A0A7S1C125</accession>